<dbReference type="InterPro" id="IPR036390">
    <property type="entry name" value="WH_DNA-bd_sf"/>
</dbReference>
<evidence type="ECO:0000259" key="1">
    <source>
        <dbReference type="Pfam" id="PF03551"/>
    </source>
</evidence>
<dbReference type="PANTHER" id="PTHR43252:SF7">
    <property type="entry name" value="TRANSCRIPTIONAL REGULATOR YQJI"/>
    <property type="match status" value="1"/>
</dbReference>
<proteinExistence type="predicted"/>
<accession>A0ABQ3I339</accession>
<protein>
    <submittedName>
        <fullName evidence="2">DNA-binding protein YwzG</fullName>
    </submittedName>
</protein>
<dbReference type="EMBL" id="BNAG01000002">
    <property type="protein sequence ID" value="GHE60042.1"/>
    <property type="molecule type" value="Genomic_DNA"/>
</dbReference>
<feature type="domain" description="Transcription regulator PadR N-terminal" evidence="1">
    <location>
        <begin position="16"/>
        <end position="87"/>
    </location>
</feature>
<evidence type="ECO:0000313" key="3">
    <source>
        <dbReference type="Proteomes" id="UP000658258"/>
    </source>
</evidence>
<dbReference type="RefSeq" id="WP_373298968.1">
    <property type="nucleotide sequence ID" value="NZ_BNAG01000002.1"/>
</dbReference>
<sequence>MITSNELLRGTLRTIVLKLLYEYGRMYGYEITQRVKELSGGEIQLTFGALYPTLHKLEKEGVLTTTSEVVDHRSRKYYELTKVGEATASTKIEEYFAFIGNMDKIMSAQSKIA</sequence>
<name>A0ABQ3I339_9BACT</name>
<evidence type="ECO:0000313" key="2">
    <source>
        <dbReference type="EMBL" id="GHE60042.1"/>
    </source>
</evidence>
<gene>
    <name evidence="2" type="primary">ywzG</name>
    <name evidence="2" type="ORF">GCM10011340_13530</name>
</gene>
<keyword evidence="2" id="KW-0238">DNA-binding</keyword>
<keyword evidence="3" id="KW-1185">Reference proteome</keyword>
<reference evidence="3" key="1">
    <citation type="journal article" date="2019" name="Int. J. Syst. Evol. Microbiol.">
        <title>The Global Catalogue of Microorganisms (GCM) 10K type strain sequencing project: providing services to taxonomists for standard genome sequencing and annotation.</title>
        <authorList>
            <consortium name="The Broad Institute Genomics Platform"/>
            <consortium name="The Broad Institute Genome Sequencing Center for Infectious Disease"/>
            <person name="Wu L."/>
            <person name="Ma J."/>
        </authorList>
    </citation>
    <scope>NUCLEOTIDE SEQUENCE [LARGE SCALE GENOMIC DNA]</scope>
    <source>
        <strain evidence="3">CGMCC 1.15111</strain>
    </source>
</reference>
<dbReference type="Gene3D" id="1.10.10.10">
    <property type="entry name" value="Winged helix-like DNA-binding domain superfamily/Winged helix DNA-binding domain"/>
    <property type="match status" value="1"/>
</dbReference>
<dbReference type="PANTHER" id="PTHR43252">
    <property type="entry name" value="TRANSCRIPTIONAL REGULATOR YQJI"/>
    <property type="match status" value="1"/>
</dbReference>
<dbReference type="Pfam" id="PF03551">
    <property type="entry name" value="PadR"/>
    <property type="match status" value="1"/>
</dbReference>
<comment type="caution">
    <text evidence="2">The sequence shown here is derived from an EMBL/GenBank/DDBJ whole genome shotgun (WGS) entry which is preliminary data.</text>
</comment>
<dbReference type="InterPro" id="IPR005149">
    <property type="entry name" value="Tscrpt_reg_PadR_N"/>
</dbReference>
<dbReference type="SUPFAM" id="SSF46785">
    <property type="entry name" value="Winged helix' DNA-binding domain"/>
    <property type="match status" value="1"/>
</dbReference>
<dbReference type="Proteomes" id="UP000658258">
    <property type="component" value="Unassembled WGS sequence"/>
</dbReference>
<dbReference type="GO" id="GO:0003677">
    <property type="term" value="F:DNA binding"/>
    <property type="evidence" value="ECO:0007669"/>
    <property type="project" value="UniProtKB-KW"/>
</dbReference>
<organism evidence="2 3">
    <name type="scientific">Roseivirga thermotolerans</name>
    <dbReference type="NCBI Taxonomy" id="1758176"/>
    <lineage>
        <taxon>Bacteria</taxon>
        <taxon>Pseudomonadati</taxon>
        <taxon>Bacteroidota</taxon>
        <taxon>Cytophagia</taxon>
        <taxon>Cytophagales</taxon>
        <taxon>Roseivirgaceae</taxon>
        <taxon>Roseivirga</taxon>
    </lineage>
</organism>
<dbReference type="InterPro" id="IPR036388">
    <property type="entry name" value="WH-like_DNA-bd_sf"/>
</dbReference>